<accession>A0A0L0C5C7</accession>
<proteinExistence type="predicted"/>
<sequence length="186" mass="20613">MQRNSAVPPIWTLRTFGCTSTCIGVATDRRSSALASPPTLLATPESSPVTASMANMGPSKRMRGPLRTGRGPGPLWKYPNILYMPQENRCGYYEVFRTIYGFFSQTSLLLNASHEPIKTYSSVVVAVDYYKRVYRELLDDVVGFKSIQLVSEDTDAIYVYSCDLSVIVYEILCIGANVCGTQKSHS</sequence>
<evidence type="ECO:0000256" key="1">
    <source>
        <dbReference type="SAM" id="MobiDB-lite"/>
    </source>
</evidence>
<evidence type="ECO:0000313" key="2">
    <source>
        <dbReference type="EMBL" id="KNC27485.1"/>
    </source>
</evidence>
<name>A0A0L0C5C7_LUCCU</name>
<comment type="caution">
    <text evidence="2">The sequence shown here is derived from an EMBL/GenBank/DDBJ whole genome shotgun (WGS) entry which is preliminary data.</text>
</comment>
<dbReference type="AlphaFoldDB" id="A0A0L0C5C7"/>
<keyword evidence="3" id="KW-1185">Reference proteome</keyword>
<protein>
    <submittedName>
        <fullName evidence="2">Uncharacterized protein</fullName>
    </submittedName>
</protein>
<gene>
    <name evidence="2" type="ORF">FF38_06638</name>
</gene>
<evidence type="ECO:0000313" key="3">
    <source>
        <dbReference type="Proteomes" id="UP000037069"/>
    </source>
</evidence>
<dbReference type="EMBL" id="JRES01000891">
    <property type="protein sequence ID" value="KNC27485.1"/>
    <property type="molecule type" value="Genomic_DNA"/>
</dbReference>
<feature type="compositionally biased region" description="Polar residues" evidence="1">
    <location>
        <begin position="44"/>
        <end position="53"/>
    </location>
</feature>
<dbReference type="Proteomes" id="UP000037069">
    <property type="component" value="Unassembled WGS sequence"/>
</dbReference>
<organism evidence="2 3">
    <name type="scientific">Lucilia cuprina</name>
    <name type="common">Green bottle fly</name>
    <name type="synonym">Australian sheep blowfly</name>
    <dbReference type="NCBI Taxonomy" id="7375"/>
    <lineage>
        <taxon>Eukaryota</taxon>
        <taxon>Metazoa</taxon>
        <taxon>Ecdysozoa</taxon>
        <taxon>Arthropoda</taxon>
        <taxon>Hexapoda</taxon>
        <taxon>Insecta</taxon>
        <taxon>Pterygota</taxon>
        <taxon>Neoptera</taxon>
        <taxon>Endopterygota</taxon>
        <taxon>Diptera</taxon>
        <taxon>Brachycera</taxon>
        <taxon>Muscomorpha</taxon>
        <taxon>Oestroidea</taxon>
        <taxon>Calliphoridae</taxon>
        <taxon>Luciliinae</taxon>
        <taxon>Lucilia</taxon>
    </lineage>
</organism>
<reference evidence="2 3" key="1">
    <citation type="journal article" date="2015" name="Nat. Commun.">
        <title>Lucilia cuprina genome unlocks parasitic fly biology to underpin future interventions.</title>
        <authorList>
            <person name="Anstead C.A."/>
            <person name="Korhonen P.K."/>
            <person name="Young N.D."/>
            <person name="Hall R.S."/>
            <person name="Jex A.R."/>
            <person name="Murali S.C."/>
            <person name="Hughes D.S."/>
            <person name="Lee S.F."/>
            <person name="Perry T."/>
            <person name="Stroehlein A.J."/>
            <person name="Ansell B.R."/>
            <person name="Breugelmans B."/>
            <person name="Hofmann A."/>
            <person name="Qu J."/>
            <person name="Dugan S."/>
            <person name="Lee S.L."/>
            <person name="Chao H."/>
            <person name="Dinh H."/>
            <person name="Han Y."/>
            <person name="Doddapaneni H.V."/>
            <person name="Worley K.C."/>
            <person name="Muzny D.M."/>
            <person name="Ioannidis P."/>
            <person name="Waterhouse R.M."/>
            <person name="Zdobnov E.M."/>
            <person name="James P.J."/>
            <person name="Bagnall N.H."/>
            <person name="Kotze A.C."/>
            <person name="Gibbs R.A."/>
            <person name="Richards S."/>
            <person name="Batterham P."/>
            <person name="Gasser R.B."/>
        </authorList>
    </citation>
    <scope>NUCLEOTIDE SEQUENCE [LARGE SCALE GENOMIC DNA]</scope>
    <source>
        <strain evidence="2 3">LS</strain>
        <tissue evidence="2">Full body</tissue>
    </source>
</reference>
<feature type="region of interest" description="Disordered" evidence="1">
    <location>
        <begin position="34"/>
        <end position="66"/>
    </location>
</feature>